<comment type="caution">
    <text evidence="3">The sequence shown here is derived from an EMBL/GenBank/DDBJ whole genome shotgun (WGS) entry which is preliminary data.</text>
</comment>
<accession>A0A506UFV5</accession>
<dbReference type="Pfam" id="PF07653">
    <property type="entry name" value="SH3_2"/>
    <property type="match status" value="1"/>
</dbReference>
<dbReference type="AlphaFoldDB" id="A0A506UFV5"/>
<evidence type="ECO:0000259" key="2">
    <source>
        <dbReference type="Pfam" id="PF07653"/>
    </source>
</evidence>
<dbReference type="RefSeq" id="WP_141148006.1">
    <property type="nucleotide sequence ID" value="NZ_VHLG01000002.1"/>
</dbReference>
<reference evidence="3 4" key="1">
    <citation type="submission" date="2019-06" db="EMBL/GenBank/DDBJ databases">
        <authorList>
            <person name="Li M."/>
        </authorList>
    </citation>
    <scope>NUCLEOTIDE SEQUENCE [LARGE SCALE GENOMIC DNA]</scope>
    <source>
        <strain evidence="3 4">BGMRC2036</strain>
    </source>
</reference>
<proteinExistence type="predicted"/>
<keyword evidence="4" id="KW-1185">Reference proteome</keyword>
<sequence>MHYIFPDGTFVIATKSYQRFYDDPIVLKAGEAALPIGGKETDIEGWLWCRGDDGREGWVPESWLRQDGSRRIAIRDYNAIELSVASGDRLALIFSEGGYLFCRSREGETGWLPDGIMRLDAGN</sequence>
<gene>
    <name evidence="3" type="ORF">FJU08_05765</name>
</gene>
<evidence type="ECO:0000313" key="3">
    <source>
        <dbReference type="EMBL" id="TPW32496.1"/>
    </source>
</evidence>
<feature type="domain" description="SH3" evidence="2">
    <location>
        <begin position="10"/>
        <end position="65"/>
    </location>
</feature>
<name>A0A506UFV5_9HYPH</name>
<dbReference type="Gene3D" id="2.30.30.40">
    <property type="entry name" value="SH3 Domains"/>
    <property type="match status" value="1"/>
</dbReference>
<dbReference type="InterPro" id="IPR001452">
    <property type="entry name" value="SH3_domain"/>
</dbReference>
<dbReference type="InterPro" id="IPR036028">
    <property type="entry name" value="SH3-like_dom_sf"/>
</dbReference>
<keyword evidence="1" id="KW-0728">SH3 domain</keyword>
<organism evidence="3 4">
    <name type="scientific">Martelella alba</name>
    <dbReference type="NCBI Taxonomy" id="2590451"/>
    <lineage>
        <taxon>Bacteria</taxon>
        <taxon>Pseudomonadati</taxon>
        <taxon>Pseudomonadota</taxon>
        <taxon>Alphaproteobacteria</taxon>
        <taxon>Hyphomicrobiales</taxon>
        <taxon>Aurantimonadaceae</taxon>
        <taxon>Martelella</taxon>
    </lineage>
</organism>
<protein>
    <recommendedName>
        <fullName evidence="2">SH3 domain-containing protein</fullName>
    </recommendedName>
</protein>
<evidence type="ECO:0000313" key="4">
    <source>
        <dbReference type="Proteomes" id="UP000318801"/>
    </source>
</evidence>
<dbReference type="OrthoDB" id="1030757at2"/>
<dbReference type="SUPFAM" id="SSF50044">
    <property type="entry name" value="SH3-domain"/>
    <property type="match status" value="2"/>
</dbReference>
<evidence type="ECO:0000256" key="1">
    <source>
        <dbReference type="ARBA" id="ARBA00022443"/>
    </source>
</evidence>
<dbReference type="Proteomes" id="UP000318801">
    <property type="component" value="Unassembled WGS sequence"/>
</dbReference>
<dbReference type="EMBL" id="VHLG01000002">
    <property type="protein sequence ID" value="TPW32496.1"/>
    <property type="molecule type" value="Genomic_DNA"/>
</dbReference>